<dbReference type="EMBL" id="UYSL01019834">
    <property type="protein sequence ID" value="VDL70425.1"/>
    <property type="molecule type" value="Genomic_DNA"/>
</dbReference>
<keyword evidence="2" id="KW-1185">Reference proteome</keyword>
<evidence type="ECO:0000313" key="2">
    <source>
        <dbReference type="Proteomes" id="UP000271162"/>
    </source>
</evidence>
<dbReference type="Proteomes" id="UP000271162">
    <property type="component" value="Unassembled WGS sequence"/>
</dbReference>
<protein>
    <submittedName>
        <fullName evidence="3">Secreted protein</fullName>
    </submittedName>
</protein>
<sequence length="120" mass="13680">MPTATAVVSNVDVALSSSFCFSPVTLSVDYPAQQIRFSFSSCDSALMLFDQRPVQSAFQRSFSMTDMYRSRFREQPFEPKFHYFSEQYCLSLNHIVESLTNISNSIFFVFVAHSAFLSIP</sequence>
<accession>A0A0N4XVK1</accession>
<evidence type="ECO:0000313" key="3">
    <source>
        <dbReference type="WBParaSite" id="NBR_0000683501-mRNA-1"/>
    </source>
</evidence>
<reference evidence="3" key="1">
    <citation type="submission" date="2017-02" db="UniProtKB">
        <authorList>
            <consortium name="WormBaseParasite"/>
        </authorList>
    </citation>
    <scope>IDENTIFICATION</scope>
</reference>
<reference evidence="1 2" key="2">
    <citation type="submission" date="2018-11" db="EMBL/GenBank/DDBJ databases">
        <authorList>
            <consortium name="Pathogen Informatics"/>
        </authorList>
    </citation>
    <scope>NUCLEOTIDE SEQUENCE [LARGE SCALE GENOMIC DNA]</scope>
</reference>
<dbReference type="WBParaSite" id="NBR_0000683501-mRNA-1">
    <property type="protein sequence ID" value="NBR_0000683501-mRNA-1"/>
    <property type="gene ID" value="NBR_0000683501"/>
</dbReference>
<proteinExistence type="predicted"/>
<organism evidence="3">
    <name type="scientific">Nippostrongylus brasiliensis</name>
    <name type="common">Rat hookworm</name>
    <dbReference type="NCBI Taxonomy" id="27835"/>
    <lineage>
        <taxon>Eukaryota</taxon>
        <taxon>Metazoa</taxon>
        <taxon>Ecdysozoa</taxon>
        <taxon>Nematoda</taxon>
        <taxon>Chromadorea</taxon>
        <taxon>Rhabditida</taxon>
        <taxon>Rhabditina</taxon>
        <taxon>Rhabditomorpha</taxon>
        <taxon>Strongyloidea</taxon>
        <taxon>Heligmosomidae</taxon>
        <taxon>Nippostrongylus</taxon>
    </lineage>
</organism>
<evidence type="ECO:0000313" key="1">
    <source>
        <dbReference type="EMBL" id="VDL70425.1"/>
    </source>
</evidence>
<dbReference type="AlphaFoldDB" id="A0A0N4XVK1"/>
<gene>
    <name evidence="1" type="ORF">NBR_LOCUS6836</name>
</gene>
<name>A0A0N4XVK1_NIPBR</name>